<name>A0AAE1LJ94_9NEOP</name>
<keyword evidence="1" id="KW-0418">Kinase</keyword>
<reference evidence="1" key="1">
    <citation type="submission" date="2021-07" db="EMBL/GenBank/DDBJ databases">
        <authorList>
            <person name="Catto M.A."/>
            <person name="Jacobson A."/>
            <person name="Kennedy G."/>
            <person name="Labadie P."/>
            <person name="Hunt B.G."/>
            <person name="Srinivasan R."/>
        </authorList>
    </citation>
    <scope>NUCLEOTIDE SEQUENCE</scope>
    <source>
        <strain evidence="1">PL_HMW_Pooled</strain>
        <tissue evidence="1">Head</tissue>
    </source>
</reference>
<accession>A0AAE1LJ94</accession>
<dbReference type="PANTHER" id="PTHR47018">
    <property type="entry name" value="CXC DOMAIN-CONTAINING PROTEIN-RELATED"/>
    <property type="match status" value="1"/>
</dbReference>
<keyword evidence="1" id="KW-0808">Transferase</keyword>
<keyword evidence="2" id="KW-1185">Reference proteome</keyword>
<protein>
    <submittedName>
        <fullName evidence="1">Phosphoglycerate kinase</fullName>
    </submittedName>
</protein>
<dbReference type="GO" id="GO:0016301">
    <property type="term" value="F:kinase activity"/>
    <property type="evidence" value="ECO:0007669"/>
    <property type="project" value="UniProtKB-KW"/>
</dbReference>
<dbReference type="Proteomes" id="UP001219518">
    <property type="component" value="Unassembled WGS sequence"/>
</dbReference>
<evidence type="ECO:0000313" key="2">
    <source>
        <dbReference type="Proteomes" id="UP001219518"/>
    </source>
</evidence>
<proteinExistence type="predicted"/>
<reference evidence="1" key="2">
    <citation type="journal article" date="2023" name="BMC Genomics">
        <title>Pest status, molecular evolution, and epigenetic factors derived from the genome assembly of Frankliniella fusca, a thysanopteran phytovirus vector.</title>
        <authorList>
            <person name="Catto M.A."/>
            <person name="Labadie P.E."/>
            <person name="Jacobson A.L."/>
            <person name="Kennedy G.G."/>
            <person name="Srinivasan R."/>
            <person name="Hunt B.G."/>
        </authorList>
    </citation>
    <scope>NUCLEOTIDE SEQUENCE</scope>
    <source>
        <strain evidence="1">PL_HMW_Pooled</strain>
    </source>
</reference>
<comment type="caution">
    <text evidence="1">The sequence shown here is derived from an EMBL/GenBank/DDBJ whole genome shotgun (WGS) entry which is preliminary data.</text>
</comment>
<sequence length="1550" mass="175521">MSFLDIAEKHGTNFRESNMVIKQGKKNLPNTLPCNSLMFAADSKMNSRFHLVDLNVSLEAPRKLPSAILWEKCAICQKEIKGEEPVNPLKSTRLSTDDAYTSLARNLEGFARLGRLPEDVQLHLLKGNLTLEESLRKNRAVYHKSCALTFNKTKLDRLMATKRSCDQENIPPPSPVKTRKSLSLSPYEKDTCLFCSLGSSRVWPLSTLQEEGANAIYKCSVELRDSKMLTMCEGGIKNKMYHKKCYTNYLNRTRSQKLKSSESSTQSQAHGVVLARLISHMHEVREEATQPPAFKMSQLARIYSAEMEAMGETCDVHSTRLRERLLQECPELESTGKSGQDIFIAFRRDIDWSIRDSCRRDYDDEGYYLSRTAEIVRKDLFSESQTVGRSTPMSLKSLCRMILLGPALRSEEPEGEDFDQVVTSMADLLTYHAVKKVQGKTRRHNSQQETPTPVYVATKLYGETRKKDIIDIHHRIGLCISYDRLQTLLNQAAQKTSLRYLRQGVVSPMPVGSSRFVTGAVDNFDHNPSSTTAKSAFHGTAISIMQHPSNERPGELQFTAIANPDAMPEALSKRATKFDLPAEYAIVPVSFLDQKRARCPALPPCASTMSVEPLDMERGWLEQCRVDSCTPWAEYHSESDSRRPMGKDLLTNVSVLPLFHEKAQSMSMMEHAMRVLDKATEHLNPGQIRVITADQPLFALCKCVQWLVSDLSEEHFFVMFGAMHIELAALRVLGQWLNESGWVDALLESGVATEGRAKSMINVSHLTRTRYAHEVTAAALYRLQIAAFEAGVGDCDDPMTFNQWRQKRREESVQFRYWDITMEIELTVLLIVRSLRCADFDLYVAALRKLVPWFFALNHTHYSRWLPVHIRDLENVHLTHPTLYHEFKQGKFVGRLSERIFSGLALDQCHEQQNARLKGDGGMIGLTENPAALRKWMLATPELVRMNTEFEENLDRTQTADHKHHRSTKAAREAFLKHVSSMESAMKEKGNPFLDDGKVLYNIYTESVCHSDVATFVTKVESLGEEQYTKFRTERLESNAVDLQDTIKENKLRLFSTTQKQVPKVKEQIKSLKDDCNLWSRLYVATSSNRPSELDEFFSHENQPYPPSLSLHGSLRSTDKSDLCKCLLDLTKVDTAPTCPPVDAKILDGAAIVHSMLKPGTSEYFRDYVNNVFITFLNNESKNVKRVDIVWDRYFKDSLKGLTREKRGDSDNNKLHKVTLATKMPSVWEKFLRQSDNKTGLFRMLSESLKNVHIEGVSLYSTLEESVVASPPRTDLQGLAPCNHEEADTRLFVHVADAAKQGFGRVLIRTSDTDVVVIAVSSVHRLPLVRELWIHLKAGKKNSFLPVHEMASSLGPAKSLALIGLHAFTGNDNVSSFYSIGKAKALSAFERLEESVEAFIALCHGNVQEARNALINFVIALYSRSKMYPSLVACRRELFSTFDRPIESIPPTEDSLMLHMKRAAFMAMTWFQSLQPWQELPSPSDFGWKRSADGTWEVVWRLLDVAAKSCVALVRCKCKTVCRGNCSCKKDPRGLQCTELCRCPCDKSPK</sequence>
<evidence type="ECO:0000313" key="1">
    <source>
        <dbReference type="EMBL" id="KAK3922266.1"/>
    </source>
</evidence>
<organism evidence="1 2">
    <name type="scientific">Frankliniella fusca</name>
    <dbReference type="NCBI Taxonomy" id="407009"/>
    <lineage>
        <taxon>Eukaryota</taxon>
        <taxon>Metazoa</taxon>
        <taxon>Ecdysozoa</taxon>
        <taxon>Arthropoda</taxon>
        <taxon>Hexapoda</taxon>
        <taxon>Insecta</taxon>
        <taxon>Pterygota</taxon>
        <taxon>Neoptera</taxon>
        <taxon>Paraneoptera</taxon>
        <taxon>Thysanoptera</taxon>
        <taxon>Terebrantia</taxon>
        <taxon>Thripoidea</taxon>
        <taxon>Thripidae</taxon>
        <taxon>Frankliniella</taxon>
    </lineage>
</organism>
<dbReference type="EMBL" id="JAHWGI010001082">
    <property type="protein sequence ID" value="KAK3922266.1"/>
    <property type="molecule type" value="Genomic_DNA"/>
</dbReference>
<gene>
    <name evidence="1" type="ORF">KUF71_001384</name>
</gene>